<comment type="caution">
    <text evidence="1">The sequence shown here is derived from an EMBL/GenBank/DDBJ whole genome shotgun (WGS) entry which is preliminary data.</text>
</comment>
<protein>
    <submittedName>
        <fullName evidence="1">(Mediterranean fruit fly) hypothetical protein</fullName>
    </submittedName>
</protein>
<gene>
    <name evidence="1" type="ORF">CCAP1982_LOCUS890</name>
</gene>
<dbReference type="AlphaFoldDB" id="A0A811TYS1"/>
<dbReference type="Proteomes" id="UP000606786">
    <property type="component" value="Unassembled WGS sequence"/>
</dbReference>
<dbReference type="EMBL" id="CAJHJT010000001">
    <property type="protein sequence ID" value="CAD6992004.1"/>
    <property type="molecule type" value="Genomic_DNA"/>
</dbReference>
<evidence type="ECO:0000313" key="1">
    <source>
        <dbReference type="EMBL" id="CAD6992004.1"/>
    </source>
</evidence>
<organism evidence="1 2">
    <name type="scientific">Ceratitis capitata</name>
    <name type="common">Mediterranean fruit fly</name>
    <name type="synonym">Tephritis capitata</name>
    <dbReference type="NCBI Taxonomy" id="7213"/>
    <lineage>
        <taxon>Eukaryota</taxon>
        <taxon>Metazoa</taxon>
        <taxon>Ecdysozoa</taxon>
        <taxon>Arthropoda</taxon>
        <taxon>Hexapoda</taxon>
        <taxon>Insecta</taxon>
        <taxon>Pterygota</taxon>
        <taxon>Neoptera</taxon>
        <taxon>Endopterygota</taxon>
        <taxon>Diptera</taxon>
        <taxon>Brachycera</taxon>
        <taxon>Muscomorpha</taxon>
        <taxon>Tephritoidea</taxon>
        <taxon>Tephritidae</taxon>
        <taxon>Ceratitis</taxon>
        <taxon>Ceratitis</taxon>
    </lineage>
</organism>
<sequence>MDRRTKTRTLAFREAILHGIYAINDNAIRTAVVGTPSPGTANIFDIFKLAIRSFGVGHVSTQIFATWRPCQLALQMLQPLNYPLDFGSLSVRLRCSHCCNLLKFYFRVHRWYLWLQLLCENCQMKQINTSGGTRFWLWIESFLLKPFIGLHKAFVQSKASALCFFSNFKLPSNL</sequence>
<keyword evidence="2" id="KW-1185">Reference proteome</keyword>
<name>A0A811TYS1_CERCA</name>
<proteinExistence type="predicted"/>
<accession>A0A811TYS1</accession>
<evidence type="ECO:0000313" key="2">
    <source>
        <dbReference type="Proteomes" id="UP000606786"/>
    </source>
</evidence>
<reference evidence="1" key="1">
    <citation type="submission" date="2020-11" db="EMBL/GenBank/DDBJ databases">
        <authorList>
            <person name="Whitehead M."/>
        </authorList>
    </citation>
    <scope>NUCLEOTIDE SEQUENCE</scope>
    <source>
        <strain evidence="1">EGII</strain>
    </source>
</reference>